<evidence type="ECO:0000256" key="2">
    <source>
        <dbReference type="ARBA" id="ARBA00022771"/>
    </source>
</evidence>
<dbReference type="AlphaFoldDB" id="A0AAF3EKL5"/>
<sequence length="781" mass="88357">MPGVFQSINAFTIAEDGRTAYFHDPQPDVVYSVDLRNGIKKALKWEDHDFKHRRWLCYTLFNFKYSNEVYLSMLFYNKHKKVFCLIHFLIAGELLIKRQTSMLNTSAITHDRLAYSVQKCSNEIQMIFYERFSRAHSIDGDENQNPLHFVCCILDTTTMRVTTKQGMLPMGQWELPFITNRKLHVLCTTRSPNILASRSLESTETLWDARAINPSLNDLTPAKKAQWCNAWTTEAGYFALLEKIVSQEEPEVQTIRRVFLWHLDPSTASWTKLPCQQDLPDCASNISFRIGLDGMGYVHCDLQPREACILKVKLDQALTNANRVAAEAAAEDWLPLESHSTENGQNSSNFREPLSDLICPICLDTYDDARTLSCGHSLCWACVEQMRLVAKSETVACPACRKLTKIPAGGLPVNYGLKDAILTLSRLVEVRNRGIRCGECREKCEETKMWTCLTCLRHGSTKLNRESMVYVGNLNASSFEEDPNDSNAESLQKEMSQQERFGRFSFCASCLLYYHKGHDYEEVLKLRERSKLVDEMKGKWLEKANSSIQTIKETTTTITNGLFDEVLLENVRIKFDEICDVAKCSNEEIEGRGGAVIEKLQRIQKEFHQGFQRHFEEFLERCSTAISSNPPSFHGSPQNLSPLEPPRGFSSRRSSTDRNFTPQSSSPTPRYEKETEVSIPSLAPSLPTPTSLGSHSSPLPPPLPSTLPPLEKLKLESEPIIRRPTVLSSLRDRPTSLQSSPLSSPLQPRTVVIVQRPSLTQALQASPNNSPRKTTAVTSEI</sequence>
<reference evidence="8" key="1">
    <citation type="submission" date="2024-02" db="UniProtKB">
        <authorList>
            <consortium name="WormBaseParasite"/>
        </authorList>
    </citation>
    <scope>IDENTIFICATION</scope>
</reference>
<organism evidence="7 8">
    <name type="scientific">Mesorhabditis belari</name>
    <dbReference type="NCBI Taxonomy" id="2138241"/>
    <lineage>
        <taxon>Eukaryota</taxon>
        <taxon>Metazoa</taxon>
        <taxon>Ecdysozoa</taxon>
        <taxon>Nematoda</taxon>
        <taxon>Chromadorea</taxon>
        <taxon>Rhabditida</taxon>
        <taxon>Rhabditina</taxon>
        <taxon>Rhabditomorpha</taxon>
        <taxon>Rhabditoidea</taxon>
        <taxon>Rhabditidae</taxon>
        <taxon>Mesorhabditinae</taxon>
        <taxon>Mesorhabditis</taxon>
    </lineage>
</organism>
<accession>A0AAF3EKL5</accession>
<evidence type="ECO:0000313" key="7">
    <source>
        <dbReference type="Proteomes" id="UP000887575"/>
    </source>
</evidence>
<dbReference type="PROSITE" id="PS50089">
    <property type="entry name" value="ZF_RING_2"/>
    <property type="match status" value="1"/>
</dbReference>
<evidence type="ECO:0000256" key="3">
    <source>
        <dbReference type="ARBA" id="ARBA00022833"/>
    </source>
</evidence>
<keyword evidence="3" id="KW-0862">Zinc</keyword>
<dbReference type="PANTHER" id="PTHR25462">
    <property type="entry name" value="BONUS, ISOFORM C-RELATED"/>
    <property type="match status" value="1"/>
</dbReference>
<keyword evidence="1" id="KW-0479">Metal-binding</keyword>
<dbReference type="InterPro" id="IPR013083">
    <property type="entry name" value="Znf_RING/FYVE/PHD"/>
</dbReference>
<dbReference type="PANTHER" id="PTHR25462:SF291">
    <property type="entry name" value="E3 UBIQUITIN-PROTEIN LIGASE TRIM45"/>
    <property type="match status" value="1"/>
</dbReference>
<keyword evidence="2 4" id="KW-0863">Zinc-finger</keyword>
<dbReference type="InterPro" id="IPR001841">
    <property type="entry name" value="Znf_RING"/>
</dbReference>
<dbReference type="PROSITE" id="PS00518">
    <property type="entry name" value="ZF_RING_1"/>
    <property type="match status" value="1"/>
</dbReference>
<feature type="region of interest" description="Disordered" evidence="5">
    <location>
        <begin position="629"/>
        <end position="709"/>
    </location>
</feature>
<dbReference type="InterPro" id="IPR017907">
    <property type="entry name" value="Znf_RING_CS"/>
</dbReference>
<keyword evidence="7" id="KW-1185">Reference proteome</keyword>
<name>A0AAF3EKL5_9BILA</name>
<feature type="domain" description="RING-type" evidence="6">
    <location>
        <begin position="359"/>
        <end position="401"/>
    </location>
</feature>
<dbReference type="Gene3D" id="3.30.40.10">
    <property type="entry name" value="Zinc/RING finger domain, C3HC4 (zinc finger)"/>
    <property type="match status" value="1"/>
</dbReference>
<protein>
    <submittedName>
        <fullName evidence="8">RING-type domain-containing protein</fullName>
    </submittedName>
</protein>
<feature type="compositionally biased region" description="Low complexity" evidence="5">
    <location>
        <begin position="678"/>
        <end position="697"/>
    </location>
</feature>
<dbReference type="Proteomes" id="UP000887575">
    <property type="component" value="Unassembled WGS sequence"/>
</dbReference>
<dbReference type="GO" id="GO:0008270">
    <property type="term" value="F:zinc ion binding"/>
    <property type="evidence" value="ECO:0007669"/>
    <property type="project" value="UniProtKB-KW"/>
</dbReference>
<evidence type="ECO:0000256" key="4">
    <source>
        <dbReference type="PROSITE-ProRule" id="PRU00175"/>
    </source>
</evidence>
<dbReference type="SUPFAM" id="SSF57850">
    <property type="entry name" value="RING/U-box"/>
    <property type="match status" value="1"/>
</dbReference>
<dbReference type="InterPro" id="IPR047153">
    <property type="entry name" value="TRIM45/56/19-like"/>
</dbReference>
<feature type="region of interest" description="Disordered" evidence="5">
    <location>
        <begin position="725"/>
        <end position="748"/>
    </location>
</feature>
<feature type="compositionally biased region" description="Low complexity" evidence="5">
    <location>
        <begin position="736"/>
        <end position="748"/>
    </location>
</feature>
<evidence type="ECO:0000259" key="6">
    <source>
        <dbReference type="PROSITE" id="PS50089"/>
    </source>
</evidence>
<evidence type="ECO:0000256" key="1">
    <source>
        <dbReference type="ARBA" id="ARBA00022723"/>
    </source>
</evidence>
<feature type="compositionally biased region" description="Polar residues" evidence="5">
    <location>
        <begin position="629"/>
        <end position="641"/>
    </location>
</feature>
<dbReference type="GO" id="GO:0061630">
    <property type="term" value="F:ubiquitin protein ligase activity"/>
    <property type="evidence" value="ECO:0007669"/>
    <property type="project" value="TreeGrafter"/>
</dbReference>
<dbReference type="InterPro" id="IPR027370">
    <property type="entry name" value="Znf-RING_euk"/>
</dbReference>
<dbReference type="Pfam" id="PF13445">
    <property type="entry name" value="zf-RING_UBOX"/>
    <property type="match status" value="1"/>
</dbReference>
<dbReference type="SMART" id="SM00184">
    <property type="entry name" value="RING"/>
    <property type="match status" value="1"/>
</dbReference>
<feature type="compositionally biased region" description="Pro residues" evidence="5">
    <location>
        <begin position="698"/>
        <end position="707"/>
    </location>
</feature>
<proteinExistence type="predicted"/>
<evidence type="ECO:0000256" key="5">
    <source>
        <dbReference type="SAM" id="MobiDB-lite"/>
    </source>
</evidence>
<dbReference type="WBParaSite" id="MBELARI_LOCUS1455">
    <property type="protein sequence ID" value="MBELARI_LOCUS1455"/>
    <property type="gene ID" value="MBELARI_LOCUS1455"/>
</dbReference>
<feature type="compositionally biased region" description="Polar residues" evidence="5">
    <location>
        <begin position="651"/>
        <end position="668"/>
    </location>
</feature>
<evidence type="ECO:0000313" key="8">
    <source>
        <dbReference type="WBParaSite" id="MBELARI_LOCUS1455"/>
    </source>
</evidence>